<dbReference type="Gene3D" id="2.40.50.140">
    <property type="entry name" value="Nucleic acid-binding proteins"/>
    <property type="match status" value="1"/>
</dbReference>
<dbReference type="PANTHER" id="PTHR10724">
    <property type="entry name" value="30S RIBOSOMAL PROTEIN S1"/>
    <property type="match status" value="1"/>
</dbReference>
<dbReference type="SMART" id="SM00316">
    <property type="entry name" value="S1"/>
    <property type="match status" value="1"/>
</dbReference>
<evidence type="ECO:0000313" key="3">
    <source>
        <dbReference type="Proteomes" id="UP000531840"/>
    </source>
</evidence>
<dbReference type="RefSeq" id="WP_179941338.1">
    <property type="nucleotide sequence ID" value="NZ_JACBYF010000008.1"/>
</dbReference>
<evidence type="ECO:0000313" key="2">
    <source>
        <dbReference type="EMBL" id="NYS47549.1"/>
    </source>
</evidence>
<dbReference type="InterPro" id="IPR012340">
    <property type="entry name" value="NA-bd_OB-fold"/>
</dbReference>
<comment type="caution">
    <text evidence="2">The sequence shown here is derived from an EMBL/GenBank/DDBJ whole genome shotgun (WGS) entry which is preliminary data.</text>
</comment>
<dbReference type="InterPro" id="IPR003029">
    <property type="entry name" value="S1_domain"/>
</dbReference>
<dbReference type="EMBL" id="JACBYF010000008">
    <property type="protein sequence ID" value="NYS47549.1"/>
    <property type="molecule type" value="Genomic_DNA"/>
</dbReference>
<reference evidence="2 3" key="1">
    <citation type="submission" date="2020-07" db="EMBL/GenBank/DDBJ databases">
        <title>MOT database genomes.</title>
        <authorList>
            <person name="Joseph S."/>
            <person name="Aduse-Opoku J."/>
            <person name="Hashim A."/>
            <person name="Wade W."/>
            <person name="Curtis M."/>
        </authorList>
    </citation>
    <scope>NUCLEOTIDE SEQUENCE [LARGE SCALE GENOMIC DNA]</scope>
    <source>
        <strain evidence="2 3">CIP 106318</strain>
    </source>
</reference>
<dbReference type="SUPFAM" id="SSF50249">
    <property type="entry name" value="Nucleic acid-binding proteins"/>
    <property type="match status" value="1"/>
</dbReference>
<accession>A0ABX2T263</accession>
<dbReference type="InterPro" id="IPR050437">
    <property type="entry name" value="Ribos_protein_bS1-like"/>
</dbReference>
<sequence>MVNYREGSIIKAKVTSIKHFGAFIETRDGVQGLIHISEIANTFIVDINYYLKVGDIIDVKILSIKNSKINASLNFDNSIVRRKQNIKNINQIKNCNFKYGFKTIEKELQKWKKNALLEIKHNSK</sequence>
<organism evidence="2 3">
    <name type="scientific">Gemelliphila palaticanis</name>
    <dbReference type="NCBI Taxonomy" id="81950"/>
    <lineage>
        <taxon>Bacteria</taxon>
        <taxon>Bacillati</taxon>
        <taxon>Bacillota</taxon>
        <taxon>Bacilli</taxon>
        <taxon>Bacillales</taxon>
        <taxon>Gemellaceae</taxon>
        <taxon>Gemelliphila</taxon>
    </lineage>
</organism>
<evidence type="ECO:0000259" key="1">
    <source>
        <dbReference type="PROSITE" id="PS50126"/>
    </source>
</evidence>
<gene>
    <name evidence="2" type="ORF">HZY85_04975</name>
</gene>
<proteinExistence type="predicted"/>
<name>A0ABX2T263_9BACL</name>
<feature type="domain" description="S1 motif" evidence="1">
    <location>
        <begin position="7"/>
        <end position="76"/>
    </location>
</feature>
<keyword evidence="3" id="KW-1185">Reference proteome</keyword>
<dbReference type="Pfam" id="PF00575">
    <property type="entry name" value="S1"/>
    <property type="match status" value="1"/>
</dbReference>
<protein>
    <submittedName>
        <fullName evidence="2">S1 RNA-binding domain-containing protein</fullName>
    </submittedName>
</protein>
<dbReference type="PROSITE" id="PS50126">
    <property type="entry name" value="S1"/>
    <property type="match status" value="1"/>
</dbReference>
<dbReference type="Proteomes" id="UP000531840">
    <property type="component" value="Unassembled WGS sequence"/>
</dbReference>